<evidence type="ECO:0000313" key="2">
    <source>
        <dbReference type="EMBL" id="REE91600.1"/>
    </source>
</evidence>
<dbReference type="SUPFAM" id="SSF51206">
    <property type="entry name" value="cAMP-binding domain-like"/>
    <property type="match status" value="1"/>
</dbReference>
<sequence length="73" mass="8539">MDKLWYLSRIGLFEALPEEDLEELDRMTPMTHSDFLPKLTIVQSPGEEIDGLSFVKKGKQVYEKENHACRKQQ</sequence>
<evidence type="ECO:0000256" key="1">
    <source>
        <dbReference type="ARBA" id="ARBA00023159"/>
    </source>
</evidence>
<keyword evidence="3" id="KW-1185">Reference proteome</keyword>
<accession>A0A3D9SL01</accession>
<keyword evidence="1" id="KW-0010">Activator</keyword>
<comment type="caution">
    <text evidence="2">The sequence shown here is derived from an EMBL/GenBank/DDBJ whole genome shotgun (WGS) entry which is preliminary data.</text>
</comment>
<protein>
    <submittedName>
        <fullName evidence="2">Uncharacterized protein</fullName>
    </submittedName>
</protein>
<dbReference type="EMBL" id="QTTN01000004">
    <property type="protein sequence ID" value="REE91600.1"/>
    <property type="molecule type" value="Genomic_DNA"/>
</dbReference>
<dbReference type="RefSeq" id="WP_116187942.1">
    <property type="nucleotide sequence ID" value="NZ_QTTN01000004.1"/>
</dbReference>
<dbReference type="InterPro" id="IPR018490">
    <property type="entry name" value="cNMP-bd_dom_sf"/>
</dbReference>
<dbReference type="Proteomes" id="UP000256304">
    <property type="component" value="Unassembled WGS sequence"/>
</dbReference>
<reference evidence="2 3" key="1">
    <citation type="submission" date="2018-08" db="EMBL/GenBank/DDBJ databases">
        <title>Genomic Encyclopedia of Type Strains, Phase III (KMG-III): the genomes of soil and plant-associated and newly described type strains.</title>
        <authorList>
            <person name="Whitman W."/>
        </authorList>
    </citation>
    <scope>NUCLEOTIDE SEQUENCE [LARGE SCALE GENOMIC DNA]</scope>
    <source>
        <strain evidence="2 3">CGMCC 1.10966</strain>
    </source>
</reference>
<name>A0A3D9SL01_9BACL</name>
<gene>
    <name evidence="2" type="ORF">A8990_104108</name>
</gene>
<evidence type="ECO:0000313" key="3">
    <source>
        <dbReference type="Proteomes" id="UP000256304"/>
    </source>
</evidence>
<proteinExistence type="predicted"/>
<dbReference type="AlphaFoldDB" id="A0A3D9SL01"/>
<organism evidence="2 3">
    <name type="scientific">Paenibacillus taihuensis</name>
    <dbReference type="NCBI Taxonomy" id="1156355"/>
    <lineage>
        <taxon>Bacteria</taxon>
        <taxon>Bacillati</taxon>
        <taxon>Bacillota</taxon>
        <taxon>Bacilli</taxon>
        <taxon>Bacillales</taxon>
        <taxon>Paenibacillaceae</taxon>
        <taxon>Paenibacillus</taxon>
    </lineage>
</organism>